<evidence type="ECO:0000256" key="1">
    <source>
        <dbReference type="ARBA" id="ARBA00004496"/>
    </source>
</evidence>
<dbReference type="GO" id="GO:0005737">
    <property type="term" value="C:cytoplasm"/>
    <property type="evidence" value="ECO:0007669"/>
    <property type="project" value="UniProtKB-SubCell"/>
</dbReference>
<dbReference type="GO" id="GO:0016787">
    <property type="term" value="F:hydrolase activity"/>
    <property type="evidence" value="ECO:0007669"/>
    <property type="project" value="UniProtKB-KW"/>
</dbReference>
<dbReference type="RefSeq" id="WP_186834586.1">
    <property type="nucleotide sequence ID" value="NZ_JACOOQ010000002.1"/>
</dbReference>
<evidence type="ECO:0000313" key="5">
    <source>
        <dbReference type="EMBL" id="MBC5639258.1"/>
    </source>
</evidence>
<dbReference type="EMBL" id="JACOOQ010000002">
    <property type="protein sequence ID" value="MBC5639258.1"/>
    <property type="molecule type" value="Genomic_DNA"/>
</dbReference>
<name>A0A8I0AC09_9CLOT</name>
<dbReference type="Pfam" id="PF00561">
    <property type="entry name" value="Abhydrolase_1"/>
    <property type="match status" value="1"/>
</dbReference>
<sequence length="284" mass="32428">MEFKEDIRRFNEKHKMNTVKIGGGDFNYVLSGSGEKKIVLFTAGSGLYEGFYRHIQLLEEKYTVVAFDYPDGKKDIYHLVDSIAEFLKSINFNKSYFIGESLGGLVVELFMKKYPKMIEGVVLTNTGTITKNIPNTMRKEVVDGIKSAIKTVQMTPAYILKSALIKKSLKKIKEDFDGSIDSIYAKEYVGYLMERVSKEKAIYLCSIALDFAENITFDKNDFKDFDGSICIINTNDDEVFDERIKAELKKLFENNISKTIKSGGHASFLFRPVEYVKMLEDMII</sequence>
<evidence type="ECO:0000313" key="6">
    <source>
        <dbReference type="Proteomes" id="UP000662088"/>
    </source>
</evidence>
<protein>
    <recommendedName>
        <fullName evidence="2">Maspardin</fullName>
    </recommendedName>
</protein>
<keyword evidence="3" id="KW-0963">Cytoplasm</keyword>
<dbReference type="Gene3D" id="3.40.50.1820">
    <property type="entry name" value="alpha/beta hydrolase"/>
    <property type="match status" value="1"/>
</dbReference>
<proteinExistence type="predicted"/>
<dbReference type="SUPFAM" id="SSF53474">
    <property type="entry name" value="alpha/beta-Hydrolases"/>
    <property type="match status" value="1"/>
</dbReference>
<feature type="domain" description="AB hydrolase-1" evidence="4">
    <location>
        <begin position="39"/>
        <end position="272"/>
    </location>
</feature>
<evidence type="ECO:0000256" key="2">
    <source>
        <dbReference type="ARBA" id="ARBA00020148"/>
    </source>
</evidence>
<dbReference type="PANTHER" id="PTHR15913">
    <property type="entry name" value="ACID CLUSTER PROTEIN 33"/>
    <property type="match status" value="1"/>
</dbReference>
<dbReference type="AlphaFoldDB" id="A0A8I0AC09"/>
<dbReference type="InterPro" id="IPR026151">
    <property type="entry name" value="Maspardin"/>
</dbReference>
<dbReference type="InterPro" id="IPR029058">
    <property type="entry name" value="AB_hydrolase_fold"/>
</dbReference>
<keyword evidence="5" id="KW-0378">Hydrolase</keyword>
<comment type="caution">
    <text evidence="5">The sequence shown here is derived from an EMBL/GenBank/DDBJ whole genome shotgun (WGS) entry which is preliminary data.</text>
</comment>
<dbReference type="Proteomes" id="UP000662088">
    <property type="component" value="Unassembled WGS sequence"/>
</dbReference>
<organism evidence="5 6">
    <name type="scientific">Clostridium lentum</name>
    <dbReference type="NCBI Taxonomy" id="2763037"/>
    <lineage>
        <taxon>Bacteria</taxon>
        <taxon>Bacillati</taxon>
        <taxon>Bacillota</taxon>
        <taxon>Clostridia</taxon>
        <taxon>Eubacteriales</taxon>
        <taxon>Clostridiaceae</taxon>
        <taxon>Clostridium</taxon>
    </lineage>
</organism>
<evidence type="ECO:0000259" key="4">
    <source>
        <dbReference type="Pfam" id="PF00561"/>
    </source>
</evidence>
<reference evidence="5" key="1">
    <citation type="submission" date="2020-08" db="EMBL/GenBank/DDBJ databases">
        <title>Genome public.</title>
        <authorList>
            <person name="Liu C."/>
            <person name="Sun Q."/>
        </authorList>
    </citation>
    <scope>NUCLEOTIDE SEQUENCE</scope>
    <source>
        <strain evidence="5">NSJ-42</strain>
    </source>
</reference>
<accession>A0A8I0AC09</accession>
<evidence type="ECO:0000256" key="3">
    <source>
        <dbReference type="ARBA" id="ARBA00022490"/>
    </source>
</evidence>
<dbReference type="PANTHER" id="PTHR15913:SF0">
    <property type="entry name" value="MASPARDIN"/>
    <property type="match status" value="1"/>
</dbReference>
<dbReference type="InterPro" id="IPR000073">
    <property type="entry name" value="AB_hydrolase_1"/>
</dbReference>
<gene>
    <name evidence="5" type="ORF">H8R92_02190</name>
</gene>
<keyword evidence="6" id="KW-1185">Reference proteome</keyword>
<comment type="subcellular location">
    <subcellularLocation>
        <location evidence="1">Cytoplasm</location>
    </subcellularLocation>
</comment>